<organism evidence="1">
    <name type="scientific">Zea mays</name>
    <name type="common">Maize</name>
    <dbReference type="NCBI Taxonomy" id="4577"/>
    <lineage>
        <taxon>Eukaryota</taxon>
        <taxon>Viridiplantae</taxon>
        <taxon>Streptophyta</taxon>
        <taxon>Embryophyta</taxon>
        <taxon>Tracheophyta</taxon>
        <taxon>Spermatophyta</taxon>
        <taxon>Magnoliopsida</taxon>
        <taxon>Liliopsida</taxon>
        <taxon>Poales</taxon>
        <taxon>Poaceae</taxon>
        <taxon>PACMAD clade</taxon>
        <taxon>Panicoideae</taxon>
        <taxon>Andropogonodae</taxon>
        <taxon>Andropogoneae</taxon>
        <taxon>Tripsacinae</taxon>
        <taxon>Zea</taxon>
    </lineage>
</organism>
<dbReference type="AlphaFoldDB" id="C4J181"/>
<reference evidence="2" key="3">
    <citation type="submission" date="2015-12" db="EMBL/GenBank/DDBJ databases">
        <title>Update maize B73 reference genome by single molecule sequencing technologies.</title>
        <authorList>
            <consortium name="Maize Genome Sequencing Project"/>
            <person name="Ware D."/>
        </authorList>
    </citation>
    <scope>NUCLEOTIDE SEQUENCE</scope>
    <source>
        <tissue evidence="2">Seedling</tissue>
    </source>
</reference>
<dbReference type="PaxDb" id="4577-GRMZM5G844309_P01"/>
<gene>
    <name evidence="2" type="ORF">ZEAMMB73_Zm00001d051325</name>
</gene>
<dbReference type="HOGENOM" id="CLU_1484107_0_0_1"/>
<dbReference type="eggNOG" id="ENOG502R4VA">
    <property type="taxonomic scope" value="Eukaryota"/>
</dbReference>
<evidence type="ECO:0000313" key="1">
    <source>
        <dbReference type="EMBL" id="ACR34931.1"/>
    </source>
</evidence>
<proteinExistence type="evidence at transcript level"/>
<dbReference type="IntAct" id="C4J181">
    <property type="interactions" value="7"/>
</dbReference>
<dbReference type="InParanoid" id="C4J181"/>
<name>C4J181_MAIZE</name>
<dbReference type="EMBL" id="BT084578">
    <property type="protein sequence ID" value="ACR34931.1"/>
    <property type="molecule type" value="mRNA"/>
</dbReference>
<accession>C4J181</accession>
<protein>
    <submittedName>
        <fullName evidence="1">Uncharacterized protein</fullName>
    </submittedName>
</protein>
<dbReference type="EMBL" id="CM000780">
    <property type="protein sequence ID" value="AQK54039.1"/>
    <property type="molecule type" value="Genomic_DNA"/>
</dbReference>
<sequence>MSRIQMQRCPCITRSAEAGIGSSVGLCISRSSPSKAKIRTKKNKQNKIGDLLLLSGGNKVIGSILPASVLTAFRRGSLVSSSQQYVPPSDGEKKQTGISCREKIFRIANKQRKIRWLSSAGKSAYRSISCRERPVIWSVELEFYRVVTAISLDTKNCLRRTERTMHPPLSGCVLSLEPADLA</sequence>
<dbReference type="OMA" id="PVIWSVE"/>
<evidence type="ECO:0000313" key="2">
    <source>
        <dbReference type="EMBL" id="AQK54039.1"/>
    </source>
</evidence>
<reference evidence="1" key="2">
    <citation type="submission" date="2012-06" db="EMBL/GenBank/DDBJ databases">
        <authorList>
            <person name="Yu Y."/>
            <person name="Currie J."/>
            <person name="Lomeli R."/>
            <person name="Angelova A."/>
            <person name="Collura K."/>
            <person name="Wissotski M."/>
            <person name="Campos D."/>
            <person name="Kudrna D."/>
            <person name="Golser W."/>
            <person name="Ashely E."/>
            <person name="Descour A."/>
            <person name="Fernandes J."/>
            <person name="Soderlund C."/>
            <person name="Walbot V."/>
        </authorList>
    </citation>
    <scope>NUCLEOTIDE SEQUENCE</scope>
    <source>
        <strain evidence="1">B73</strain>
    </source>
</reference>
<reference evidence="1" key="1">
    <citation type="journal article" date="2009" name="PLoS Genet.">
        <title>Sequencing, mapping, and analysis of 27,455 maize full-length cDNAs.</title>
        <authorList>
            <person name="Soderlund C."/>
            <person name="Descour A."/>
            <person name="Kudrna D."/>
            <person name="Bomhoff M."/>
            <person name="Boyd L."/>
            <person name="Currie J."/>
            <person name="Angelova A."/>
            <person name="Collura K."/>
            <person name="Wissotski M."/>
            <person name="Ashley E."/>
            <person name="Morrow D."/>
            <person name="Fernandes J."/>
            <person name="Walbot V."/>
            <person name="Yu Y."/>
        </authorList>
    </citation>
    <scope>NUCLEOTIDE SEQUENCE</scope>
    <source>
        <strain evidence="1">B73</strain>
    </source>
</reference>
<dbReference type="KEGG" id="zma:100501120"/>